<name>A0AAF3FPS5_9BILA</name>
<feature type="compositionally biased region" description="Basic and acidic residues" evidence="2">
    <location>
        <begin position="101"/>
        <end position="111"/>
    </location>
</feature>
<dbReference type="PANTHER" id="PTHR12048">
    <property type="entry name" value="CCAAT-BINDING FACTOR-RELATED"/>
    <property type="match status" value="1"/>
</dbReference>
<evidence type="ECO:0000313" key="5">
    <source>
        <dbReference type="WBParaSite" id="MBELARI_LOCUS8665"/>
    </source>
</evidence>
<feature type="domain" description="CCAAT-binding factor" evidence="3">
    <location>
        <begin position="7"/>
        <end position="96"/>
    </location>
</feature>
<evidence type="ECO:0000256" key="2">
    <source>
        <dbReference type="SAM" id="MobiDB-lite"/>
    </source>
</evidence>
<feature type="compositionally biased region" description="Acidic residues" evidence="2">
    <location>
        <begin position="240"/>
        <end position="290"/>
    </location>
</feature>
<dbReference type="Proteomes" id="UP000887575">
    <property type="component" value="Unassembled WGS sequence"/>
</dbReference>
<evidence type="ECO:0000313" key="4">
    <source>
        <dbReference type="Proteomes" id="UP000887575"/>
    </source>
</evidence>
<dbReference type="PANTHER" id="PTHR12048:SF0">
    <property type="entry name" value="CCAAT_ENHANCER-BINDING PROTEIN ZETA"/>
    <property type="match status" value="1"/>
</dbReference>
<feature type="region of interest" description="Disordered" evidence="2">
    <location>
        <begin position="200"/>
        <end position="317"/>
    </location>
</feature>
<feature type="compositionally biased region" description="Acidic residues" evidence="2">
    <location>
        <begin position="305"/>
        <end position="315"/>
    </location>
</feature>
<protein>
    <recommendedName>
        <fullName evidence="3">CCAAT-binding factor domain-containing protein</fullName>
    </recommendedName>
</protein>
<sequence length="355" mass="40288">MKADTMETRVRAMVKRLLQVAVNDSAPFAAGILVLVSKLAEERPNVIMLKRLSSMAELQSPKSAATAVNEDDDEEIYVDLDDEGKPIKPIKSEIVKKEVENDVKPDKDKLQKAGGGKNGQGWVHKNNQAHRGAISIYSSEARNPLKAITSTKIIRRKVYDPWGVKKLKIASREYLMKKQEEIPADERFLHRFATLKFQPKEADKTKDEDWDEIGSVNSEEMDRLLEKRKEKPQKRKAEESDGEDDDLLEDGLSEDEDGGDEDDVEDEDEDDWDDEDVEMEGDESDEEDDGGLFSRKTSKKKGGMDDESDDEDFGDADAFVSADRFAEMLEEGGEDEVNKKIRKKIKKPKGFKKRR</sequence>
<proteinExistence type="inferred from homology"/>
<reference evidence="5" key="1">
    <citation type="submission" date="2024-02" db="UniProtKB">
        <authorList>
            <consortium name="WormBaseParasite"/>
        </authorList>
    </citation>
    <scope>IDENTIFICATION</scope>
</reference>
<feature type="compositionally biased region" description="Basic and acidic residues" evidence="2">
    <location>
        <begin position="220"/>
        <end position="239"/>
    </location>
</feature>
<dbReference type="InterPro" id="IPR040155">
    <property type="entry name" value="CEBPZ/Mak21-like"/>
</dbReference>
<organism evidence="4 5">
    <name type="scientific">Mesorhabditis belari</name>
    <dbReference type="NCBI Taxonomy" id="2138241"/>
    <lineage>
        <taxon>Eukaryota</taxon>
        <taxon>Metazoa</taxon>
        <taxon>Ecdysozoa</taxon>
        <taxon>Nematoda</taxon>
        <taxon>Chromadorea</taxon>
        <taxon>Rhabditida</taxon>
        <taxon>Rhabditina</taxon>
        <taxon>Rhabditomorpha</taxon>
        <taxon>Rhabditoidea</taxon>
        <taxon>Rhabditidae</taxon>
        <taxon>Mesorhabditinae</taxon>
        <taxon>Mesorhabditis</taxon>
    </lineage>
</organism>
<comment type="similarity">
    <text evidence="1">Belongs to the CBF/MAK21 family.</text>
</comment>
<evidence type="ECO:0000256" key="1">
    <source>
        <dbReference type="ARBA" id="ARBA00007797"/>
    </source>
</evidence>
<evidence type="ECO:0000259" key="3">
    <source>
        <dbReference type="Pfam" id="PF03914"/>
    </source>
</evidence>
<dbReference type="Pfam" id="PF03914">
    <property type="entry name" value="CBF"/>
    <property type="match status" value="1"/>
</dbReference>
<accession>A0AAF3FPS5</accession>
<keyword evidence="4" id="KW-1185">Reference proteome</keyword>
<dbReference type="InterPro" id="IPR005612">
    <property type="entry name" value="CCAAT-binding_factor"/>
</dbReference>
<feature type="region of interest" description="Disordered" evidence="2">
    <location>
        <begin position="101"/>
        <end position="124"/>
    </location>
</feature>
<dbReference type="AlphaFoldDB" id="A0AAF3FPS5"/>
<dbReference type="WBParaSite" id="MBELARI_LOCUS8665">
    <property type="protein sequence ID" value="MBELARI_LOCUS8665"/>
    <property type="gene ID" value="MBELARI_LOCUS8665"/>
</dbReference>
<dbReference type="GO" id="GO:0005634">
    <property type="term" value="C:nucleus"/>
    <property type="evidence" value="ECO:0007669"/>
    <property type="project" value="TreeGrafter"/>
</dbReference>